<evidence type="ECO:0000313" key="1">
    <source>
        <dbReference type="EMBL" id="KAA6363770.1"/>
    </source>
</evidence>
<name>A0A5J4U0T3_9EUKA</name>
<gene>
    <name evidence="1" type="ORF">EZS28_040703</name>
</gene>
<accession>A0A5J4U0T3</accession>
<feature type="non-terminal residue" evidence="1">
    <location>
        <position position="1"/>
    </location>
</feature>
<reference evidence="1 2" key="1">
    <citation type="submission" date="2019-03" db="EMBL/GenBank/DDBJ databases">
        <title>Single cell metagenomics reveals metabolic interactions within the superorganism composed of flagellate Streblomastix strix and complex community of Bacteroidetes bacteria on its surface.</title>
        <authorList>
            <person name="Treitli S.C."/>
            <person name="Kolisko M."/>
            <person name="Husnik F."/>
            <person name="Keeling P."/>
            <person name="Hampl V."/>
        </authorList>
    </citation>
    <scope>NUCLEOTIDE SEQUENCE [LARGE SCALE GENOMIC DNA]</scope>
    <source>
        <strain evidence="1">ST1C</strain>
    </source>
</reference>
<protein>
    <recommendedName>
        <fullName evidence="3">DDE-1 domain-containing protein</fullName>
    </recommendedName>
</protein>
<dbReference type="Proteomes" id="UP000324800">
    <property type="component" value="Unassembled WGS sequence"/>
</dbReference>
<evidence type="ECO:0008006" key="3">
    <source>
        <dbReference type="Google" id="ProtNLM"/>
    </source>
</evidence>
<comment type="caution">
    <text evidence="1">The sequence shown here is derived from an EMBL/GenBank/DDBJ whole genome shotgun (WGS) entry which is preliminary data.</text>
</comment>
<organism evidence="1 2">
    <name type="scientific">Streblomastix strix</name>
    <dbReference type="NCBI Taxonomy" id="222440"/>
    <lineage>
        <taxon>Eukaryota</taxon>
        <taxon>Metamonada</taxon>
        <taxon>Preaxostyla</taxon>
        <taxon>Oxymonadida</taxon>
        <taxon>Streblomastigidae</taxon>
        <taxon>Streblomastix</taxon>
    </lineage>
</organism>
<evidence type="ECO:0000313" key="2">
    <source>
        <dbReference type="Proteomes" id="UP000324800"/>
    </source>
</evidence>
<dbReference type="InterPro" id="IPR036397">
    <property type="entry name" value="RNaseH_sf"/>
</dbReference>
<dbReference type="EMBL" id="SNRW01022500">
    <property type="protein sequence ID" value="KAA6363770.1"/>
    <property type="molecule type" value="Genomic_DNA"/>
</dbReference>
<dbReference type="Gene3D" id="3.30.420.10">
    <property type="entry name" value="Ribonuclease H-like superfamily/Ribonuclease H"/>
    <property type="match status" value="1"/>
</dbReference>
<dbReference type="AlphaFoldDB" id="A0A5J4U0T3"/>
<dbReference type="GO" id="GO:0003676">
    <property type="term" value="F:nucleic acid binding"/>
    <property type="evidence" value="ECO:0007669"/>
    <property type="project" value="InterPro"/>
</dbReference>
<proteinExistence type="predicted"/>
<sequence length="85" mass="10051">LDTMKLELLEQSPKSFYLNIIENVWSELTTGVCKSIEPCKNFEDIKEAIRKTWSEIHQQKIDNVVDSMNRHLDEYFKNDGDSTHY</sequence>
<dbReference type="OrthoDB" id="9996331at2759"/>